<sequence>MVDYLNLTSGIDAYMRAYCTNPRSDDSCPFGYCAQSDIAGILVRASTYVSAMCFSILLQFSKEEDSIKAAFYSSLLSGYSLILTAWFSVFKGNLSRFHALIVFYIVNSPLWSLLIFYAIRSLFISKHHRLYAIIGRHKPVQLILVLGWGITLLLHLIYVLLPQSASHFSQRSCDTTSFLVQNRYWIGFSIYVAGLRISPYWMVIGLSFVVISCVTLIPIIGMRYNDIRANMLVGGFFAVSDMIRAEYPFIYFLNTVISPFIYWVGTVESALQESPIDNRLDLPFGQVLAVFLAIPPIISVLKLHKHAQKWLVNLTWICAITGRPLPLKRHSRQFGTSRLASGNTAPEGV</sequence>
<evidence type="ECO:0000313" key="1">
    <source>
        <dbReference type="EMBL" id="KAI0093289.1"/>
    </source>
</evidence>
<gene>
    <name evidence="1" type="ORF">BDY19DRAFT_989942</name>
</gene>
<comment type="caution">
    <text evidence="1">The sequence shown here is derived from an EMBL/GenBank/DDBJ whole genome shotgun (WGS) entry which is preliminary data.</text>
</comment>
<proteinExistence type="predicted"/>
<dbReference type="Proteomes" id="UP001055072">
    <property type="component" value="Unassembled WGS sequence"/>
</dbReference>
<dbReference type="EMBL" id="MU274902">
    <property type="protein sequence ID" value="KAI0093289.1"/>
    <property type="molecule type" value="Genomic_DNA"/>
</dbReference>
<keyword evidence="2" id="KW-1185">Reference proteome</keyword>
<organism evidence="1 2">
    <name type="scientific">Irpex rosettiformis</name>
    <dbReference type="NCBI Taxonomy" id="378272"/>
    <lineage>
        <taxon>Eukaryota</taxon>
        <taxon>Fungi</taxon>
        <taxon>Dikarya</taxon>
        <taxon>Basidiomycota</taxon>
        <taxon>Agaricomycotina</taxon>
        <taxon>Agaricomycetes</taxon>
        <taxon>Polyporales</taxon>
        <taxon>Irpicaceae</taxon>
        <taxon>Irpex</taxon>
    </lineage>
</organism>
<evidence type="ECO:0000313" key="2">
    <source>
        <dbReference type="Proteomes" id="UP001055072"/>
    </source>
</evidence>
<protein>
    <submittedName>
        <fullName evidence="1">Uncharacterized protein</fullName>
    </submittedName>
</protein>
<name>A0ACB8UG90_9APHY</name>
<accession>A0ACB8UG90</accession>
<reference evidence="1" key="1">
    <citation type="journal article" date="2021" name="Environ. Microbiol.">
        <title>Gene family expansions and transcriptome signatures uncover fungal adaptations to wood decay.</title>
        <authorList>
            <person name="Hage H."/>
            <person name="Miyauchi S."/>
            <person name="Viragh M."/>
            <person name="Drula E."/>
            <person name="Min B."/>
            <person name="Chaduli D."/>
            <person name="Navarro D."/>
            <person name="Favel A."/>
            <person name="Norest M."/>
            <person name="Lesage-Meessen L."/>
            <person name="Balint B."/>
            <person name="Merenyi Z."/>
            <person name="de Eugenio L."/>
            <person name="Morin E."/>
            <person name="Martinez A.T."/>
            <person name="Baldrian P."/>
            <person name="Stursova M."/>
            <person name="Martinez M.J."/>
            <person name="Novotny C."/>
            <person name="Magnuson J.K."/>
            <person name="Spatafora J.W."/>
            <person name="Maurice S."/>
            <person name="Pangilinan J."/>
            <person name="Andreopoulos W."/>
            <person name="LaButti K."/>
            <person name="Hundley H."/>
            <person name="Na H."/>
            <person name="Kuo A."/>
            <person name="Barry K."/>
            <person name="Lipzen A."/>
            <person name="Henrissat B."/>
            <person name="Riley R."/>
            <person name="Ahrendt S."/>
            <person name="Nagy L.G."/>
            <person name="Grigoriev I.V."/>
            <person name="Martin F."/>
            <person name="Rosso M.N."/>
        </authorList>
    </citation>
    <scope>NUCLEOTIDE SEQUENCE</scope>
    <source>
        <strain evidence="1">CBS 384.51</strain>
    </source>
</reference>